<gene>
    <name evidence="1" type="ORF">FNV43_RR02552</name>
</gene>
<accession>A0A8K0HRN5</accession>
<reference evidence="1" key="1">
    <citation type="submission" date="2020-03" db="EMBL/GenBank/DDBJ databases">
        <title>A high-quality chromosome-level genome assembly of a woody plant with both climbing and erect habits, Rhamnella rubrinervis.</title>
        <authorList>
            <person name="Lu Z."/>
            <person name="Yang Y."/>
            <person name="Zhu X."/>
            <person name="Sun Y."/>
        </authorList>
    </citation>
    <scope>NUCLEOTIDE SEQUENCE</scope>
    <source>
        <strain evidence="1">BYM</strain>
        <tissue evidence="1">Leaf</tissue>
    </source>
</reference>
<evidence type="ECO:0000313" key="1">
    <source>
        <dbReference type="EMBL" id="KAF3457892.1"/>
    </source>
</evidence>
<sequence length="179" mass="20313">MRLSLTLEDGARFDRHTFAIVSGSNCGTLPPIGEMLGLTDRLWNKYFGSIGTISAKDMITKFEKYPFVKSEVDDNVSICMFYLLEIVFLSGSEALSESISGILAWKFPSTVLFETLRTKLFEKEDMHTNGSHDEPSHEELVGDMLKSRRTFPSHPHHISSSPDVAMFDKKLEMIRFEIL</sequence>
<dbReference type="EMBL" id="VOIH02000001">
    <property type="protein sequence ID" value="KAF3457892.1"/>
    <property type="molecule type" value="Genomic_DNA"/>
</dbReference>
<keyword evidence="2" id="KW-1185">Reference proteome</keyword>
<name>A0A8K0HRN5_9ROSA</name>
<comment type="caution">
    <text evidence="1">The sequence shown here is derived from an EMBL/GenBank/DDBJ whole genome shotgun (WGS) entry which is preliminary data.</text>
</comment>
<protein>
    <submittedName>
        <fullName evidence="1">Uncharacterized protein</fullName>
    </submittedName>
</protein>
<dbReference type="AlphaFoldDB" id="A0A8K0HRN5"/>
<organism evidence="1 2">
    <name type="scientific">Rhamnella rubrinervis</name>
    <dbReference type="NCBI Taxonomy" id="2594499"/>
    <lineage>
        <taxon>Eukaryota</taxon>
        <taxon>Viridiplantae</taxon>
        <taxon>Streptophyta</taxon>
        <taxon>Embryophyta</taxon>
        <taxon>Tracheophyta</taxon>
        <taxon>Spermatophyta</taxon>
        <taxon>Magnoliopsida</taxon>
        <taxon>eudicotyledons</taxon>
        <taxon>Gunneridae</taxon>
        <taxon>Pentapetalae</taxon>
        <taxon>rosids</taxon>
        <taxon>fabids</taxon>
        <taxon>Rosales</taxon>
        <taxon>Rhamnaceae</taxon>
        <taxon>rhamnoid group</taxon>
        <taxon>Rhamneae</taxon>
        <taxon>Rhamnella</taxon>
    </lineage>
</organism>
<evidence type="ECO:0000313" key="2">
    <source>
        <dbReference type="Proteomes" id="UP000796880"/>
    </source>
</evidence>
<dbReference type="OrthoDB" id="1930729at2759"/>
<dbReference type="Proteomes" id="UP000796880">
    <property type="component" value="Unassembled WGS sequence"/>
</dbReference>
<proteinExistence type="predicted"/>